<evidence type="ECO:0000256" key="1">
    <source>
        <dbReference type="SAM" id="SignalP"/>
    </source>
</evidence>
<organism evidence="2 3">
    <name type="scientific">Marssonina brunnea f. sp. multigermtubi (strain MB_m1)</name>
    <name type="common">Marssonina leaf spot fungus</name>
    <dbReference type="NCBI Taxonomy" id="1072389"/>
    <lineage>
        <taxon>Eukaryota</taxon>
        <taxon>Fungi</taxon>
        <taxon>Dikarya</taxon>
        <taxon>Ascomycota</taxon>
        <taxon>Pezizomycotina</taxon>
        <taxon>Leotiomycetes</taxon>
        <taxon>Helotiales</taxon>
        <taxon>Drepanopezizaceae</taxon>
        <taxon>Drepanopeziza</taxon>
    </lineage>
</organism>
<keyword evidence="3" id="KW-1185">Reference proteome</keyword>
<name>K1XKI1_MARBU</name>
<evidence type="ECO:0000313" key="3">
    <source>
        <dbReference type="Proteomes" id="UP000006753"/>
    </source>
</evidence>
<dbReference type="PANTHER" id="PTHR35567">
    <property type="entry name" value="MALATE DEHYDROGENASE (AFU_ORTHOLOGUE AFUA_2G13800)"/>
    <property type="match status" value="1"/>
</dbReference>
<evidence type="ECO:0000313" key="2">
    <source>
        <dbReference type="EMBL" id="EKD21108.1"/>
    </source>
</evidence>
<sequence>MIFQIWVVSVLCAGALAAPRLANSAGSAEKAADMNILAEYFHMLGKKVQAGKHMARAPACDLQNAVLPVSTTQPLPAVTEGLILKHVAVGRGTQNYTCDTTNATAIPEAAGAVATLYNTSCLASSFPDLLAKIPEVSLQFNLTDANQKFLSPCNLEISGHHYFSNGTTPEFDLNSAGLGLGFAPCQKEAGVPAPADTTLGQGNVGFGTVPWLKLTTRDGATGGLEEVYRVNTAGGNPPPTCAGMPATFEVQYATEAINGMNDSSAFEVPMRSGSSERANTSLSLSRWQFDLMRLCATLEPVRGSFAWSVRAVSAVENKLWYGNPDVQIDPHPL</sequence>
<dbReference type="Proteomes" id="UP000006753">
    <property type="component" value="Unassembled WGS sequence"/>
</dbReference>
<dbReference type="HOGENOM" id="CLU_067863_0_0_1"/>
<reference evidence="2 3" key="1">
    <citation type="journal article" date="2012" name="BMC Genomics">
        <title>Sequencing the genome of Marssonina brunnea reveals fungus-poplar co-evolution.</title>
        <authorList>
            <person name="Zhu S."/>
            <person name="Cao Y.-Z."/>
            <person name="Jiang C."/>
            <person name="Tan B.-Y."/>
            <person name="Wang Z."/>
            <person name="Feng S."/>
            <person name="Zhang L."/>
            <person name="Su X.-H."/>
            <person name="Brejova B."/>
            <person name="Vinar T."/>
            <person name="Xu M."/>
            <person name="Wang M.-X."/>
            <person name="Zhang S.-G."/>
            <person name="Huang M.-R."/>
            <person name="Wu R."/>
            <person name="Zhou Y."/>
        </authorList>
    </citation>
    <scope>NUCLEOTIDE SEQUENCE [LARGE SCALE GENOMIC DNA]</scope>
    <source>
        <strain evidence="2 3">MB_m1</strain>
    </source>
</reference>
<keyword evidence="1" id="KW-0732">Signal</keyword>
<dbReference type="AlphaFoldDB" id="K1XKI1"/>
<accession>K1XKI1</accession>
<feature type="signal peptide" evidence="1">
    <location>
        <begin position="1"/>
        <end position="17"/>
    </location>
</feature>
<dbReference type="eggNOG" id="ENOG502S85Z">
    <property type="taxonomic scope" value="Eukaryota"/>
</dbReference>
<dbReference type="InParanoid" id="K1XKI1"/>
<protein>
    <submittedName>
        <fullName evidence="2">Malate dehydrogenase</fullName>
    </submittedName>
</protein>
<dbReference type="OrthoDB" id="1859733at2759"/>
<dbReference type="InterPro" id="IPR021851">
    <property type="entry name" value="DUF3455"/>
</dbReference>
<dbReference type="KEGG" id="mbe:MBM_00221"/>
<dbReference type="EMBL" id="JH921428">
    <property type="protein sequence ID" value="EKD21108.1"/>
    <property type="molecule type" value="Genomic_DNA"/>
</dbReference>
<proteinExistence type="predicted"/>
<feature type="chain" id="PRO_5003853377" evidence="1">
    <location>
        <begin position="18"/>
        <end position="333"/>
    </location>
</feature>
<gene>
    <name evidence="2" type="ORF">MBM_00221</name>
</gene>
<dbReference type="PANTHER" id="PTHR35567:SF1">
    <property type="entry name" value="CONSERVED FUNGAL PROTEIN (AFU_ORTHOLOGUE AFUA_1G14230)"/>
    <property type="match status" value="1"/>
</dbReference>
<dbReference type="Pfam" id="PF11937">
    <property type="entry name" value="DUF3455"/>
    <property type="match status" value="1"/>
</dbReference>